<dbReference type="OMA" id="HITIHTT"/>
<keyword evidence="7" id="KW-1185">Reference proteome</keyword>
<evidence type="ECO:0000256" key="4">
    <source>
        <dbReference type="SAM" id="MobiDB-lite"/>
    </source>
</evidence>
<feature type="region of interest" description="Disordered" evidence="4">
    <location>
        <begin position="88"/>
        <end position="122"/>
    </location>
</feature>
<comment type="caution">
    <text evidence="6">The sequence shown here is derived from an EMBL/GenBank/DDBJ whole genome shotgun (WGS) entry which is preliminary data.</text>
</comment>
<reference evidence="6 7" key="1">
    <citation type="submission" date="2016-03" db="EMBL/GenBank/DDBJ databases">
        <title>Whole genome sequencing of Grifola frondosa 9006-11.</title>
        <authorList>
            <person name="Min B."/>
            <person name="Park H."/>
            <person name="Kim J.-G."/>
            <person name="Cho H."/>
            <person name="Oh Y.-L."/>
            <person name="Kong W.-S."/>
            <person name="Choi I.-G."/>
        </authorList>
    </citation>
    <scope>NUCLEOTIDE SEQUENCE [LARGE SCALE GENOMIC DNA]</scope>
    <source>
        <strain evidence="6 7">9006-11</strain>
    </source>
</reference>
<dbReference type="InterPro" id="IPR031309">
    <property type="entry name" value="Ribosomal_uL5_C"/>
</dbReference>
<gene>
    <name evidence="6" type="primary">MRPL7</name>
    <name evidence="6" type="ORF">A0H81_08540</name>
</gene>
<dbReference type="STRING" id="5627.A0A1C7M472"/>
<sequence>MSVQAAVQVPRRVVAANAGRNIRPTRAAPEIRKPLKRDAKGLPIPHVNIIVRDTHRCRLSDHYYHTVQDDLMYMTYVHEPYARKPRRELRPMYDPNDPYTKHRYNPPVGGDRWSKQPPQPSAPDDVVVLERIQLHMMMKEAIGHRTQLLGPIMAFRAISGESEGAGGRRTAEGVQIVKGKKSLSGWVRPGVPLGVKVDLKGPKMYDFLATLVEFVLPRLREFPGIVMPGPSVRLDTPSAASGVVSFGLPPLALSLFPQIEVNLDAYPKSFGLHIHFVTSAKGVGAQNRARALLSGFQVPFARA</sequence>
<dbReference type="Pfam" id="PF00673">
    <property type="entry name" value="Ribosomal_L5_C"/>
    <property type="match status" value="1"/>
</dbReference>
<evidence type="ECO:0000313" key="7">
    <source>
        <dbReference type="Proteomes" id="UP000092993"/>
    </source>
</evidence>
<protein>
    <submittedName>
        <fullName evidence="6">54S ribosomal protein L7, mitochondrial</fullName>
    </submittedName>
</protein>
<dbReference type="GO" id="GO:0005840">
    <property type="term" value="C:ribosome"/>
    <property type="evidence" value="ECO:0007669"/>
    <property type="project" value="UniProtKB-KW"/>
</dbReference>
<evidence type="ECO:0000256" key="1">
    <source>
        <dbReference type="ARBA" id="ARBA00008553"/>
    </source>
</evidence>
<dbReference type="InterPro" id="IPR022803">
    <property type="entry name" value="Ribosomal_uL5_dom_sf"/>
</dbReference>
<comment type="similarity">
    <text evidence="1">Belongs to the universal ribosomal protein uL5 family.</text>
</comment>
<dbReference type="OrthoDB" id="539541at2759"/>
<dbReference type="Proteomes" id="UP000092993">
    <property type="component" value="Unassembled WGS sequence"/>
</dbReference>
<dbReference type="SUPFAM" id="SSF55282">
    <property type="entry name" value="RL5-like"/>
    <property type="match status" value="1"/>
</dbReference>
<dbReference type="Gene3D" id="3.30.1440.10">
    <property type="match status" value="1"/>
</dbReference>
<dbReference type="AlphaFoldDB" id="A0A1C7M472"/>
<evidence type="ECO:0000256" key="3">
    <source>
        <dbReference type="ARBA" id="ARBA00023274"/>
    </source>
</evidence>
<dbReference type="InterPro" id="IPR002132">
    <property type="entry name" value="Ribosomal_uL5"/>
</dbReference>
<dbReference type="EMBL" id="LUGG01000011">
    <property type="protein sequence ID" value="OBZ71632.1"/>
    <property type="molecule type" value="Genomic_DNA"/>
</dbReference>
<dbReference type="PANTHER" id="PTHR11994">
    <property type="entry name" value="60S RIBOSOMAL PROTEIN L11-RELATED"/>
    <property type="match status" value="1"/>
</dbReference>
<evidence type="ECO:0000313" key="6">
    <source>
        <dbReference type="EMBL" id="OBZ71632.1"/>
    </source>
</evidence>
<name>A0A1C7M472_GRIFR</name>
<dbReference type="GO" id="GO:0003735">
    <property type="term" value="F:structural constituent of ribosome"/>
    <property type="evidence" value="ECO:0007669"/>
    <property type="project" value="InterPro"/>
</dbReference>
<proteinExistence type="inferred from homology"/>
<accession>A0A1C7M472</accession>
<evidence type="ECO:0000259" key="5">
    <source>
        <dbReference type="Pfam" id="PF00673"/>
    </source>
</evidence>
<keyword evidence="2 6" id="KW-0689">Ribosomal protein</keyword>
<keyword evidence="3" id="KW-0687">Ribonucleoprotein</keyword>
<evidence type="ECO:0000256" key="2">
    <source>
        <dbReference type="ARBA" id="ARBA00022980"/>
    </source>
</evidence>
<organism evidence="6 7">
    <name type="scientific">Grifola frondosa</name>
    <name type="common">Maitake</name>
    <name type="synonym">Polyporus frondosus</name>
    <dbReference type="NCBI Taxonomy" id="5627"/>
    <lineage>
        <taxon>Eukaryota</taxon>
        <taxon>Fungi</taxon>
        <taxon>Dikarya</taxon>
        <taxon>Basidiomycota</taxon>
        <taxon>Agaricomycotina</taxon>
        <taxon>Agaricomycetes</taxon>
        <taxon>Polyporales</taxon>
        <taxon>Grifolaceae</taxon>
        <taxon>Grifola</taxon>
    </lineage>
</organism>
<dbReference type="GO" id="GO:1990904">
    <property type="term" value="C:ribonucleoprotein complex"/>
    <property type="evidence" value="ECO:0007669"/>
    <property type="project" value="UniProtKB-KW"/>
</dbReference>
<feature type="domain" description="Large ribosomal subunit protein uL5 C-terminal" evidence="5">
    <location>
        <begin position="192"/>
        <end position="300"/>
    </location>
</feature>
<dbReference type="GO" id="GO:0006412">
    <property type="term" value="P:translation"/>
    <property type="evidence" value="ECO:0007669"/>
    <property type="project" value="InterPro"/>
</dbReference>